<dbReference type="Proteomes" id="UP000825935">
    <property type="component" value="Chromosome 7"/>
</dbReference>
<evidence type="ECO:0000313" key="2">
    <source>
        <dbReference type="Proteomes" id="UP000825935"/>
    </source>
</evidence>
<comment type="caution">
    <text evidence="1">The sequence shown here is derived from an EMBL/GenBank/DDBJ whole genome shotgun (WGS) entry which is preliminary data.</text>
</comment>
<dbReference type="AlphaFoldDB" id="A0A8T2UEY2"/>
<dbReference type="EMBL" id="CM035412">
    <property type="protein sequence ID" value="KAH7432436.1"/>
    <property type="molecule type" value="Genomic_DNA"/>
</dbReference>
<evidence type="ECO:0000313" key="1">
    <source>
        <dbReference type="EMBL" id="KAH7432436.1"/>
    </source>
</evidence>
<sequence>MATTQKGADVLKARLDLLQAFQAAAVGGGSSRGALNKAVVAAAAAALIGERENLPWSRGLDERGAHAKADVRKRAAATKTFTFQGEMEGMIVNEYGHNATYVLTGLMRVNNLTLL</sequence>
<gene>
    <name evidence="1" type="ORF">KP509_07G022600</name>
</gene>
<reference evidence="1" key="1">
    <citation type="submission" date="2021-08" db="EMBL/GenBank/DDBJ databases">
        <title>WGS assembly of Ceratopteris richardii.</title>
        <authorList>
            <person name="Marchant D.B."/>
            <person name="Chen G."/>
            <person name="Jenkins J."/>
            <person name="Shu S."/>
            <person name="Leebens-Mack J."/>
            <person name="Grimwood J."/>
            <person name="Schmutz J."/>
            <person name="Soltis P."/>
            <person name="Soltis D."/>
            <person name="Chen Z.-H."/>
        </authorList>
    </citation>
    <scope>NUCLEOTIDE SEQUENCE</scope>
    <source>
        <strain evidence="1">Whitten #5841</strain>
        <tissue evidence="1">Leaf</tissue>
    </source>
</reference>
<proteinExistence type="predicted"/>
<keyword evidence="2" id="KW-1185">Reference proteome</keyword>
<organism evidence="1 2">
    <name type="scientific">Ceratopteris richardii</name>
    <name type="common">Triangle waterfern</name>
    <dbReference type="NCBI Taxonomy" id="49495"/>
    <lineage>
        <taxon>Eukaryota</taxon>
        <taxon>Viridiplantae</taxon>
        <taxon>Streptophyta</taxon>
        <taxon>Embryophyta</taxon>
        <taxon>Tracheophyta</taxon>
        <taxon>Polypodiopsida</taxon>
        <taxon>Polypodiidae</taxon>
        <taxon>Polypodiales</taxon>
        <taxon>Pteridineae</taxon>
        <taxon>Pteridaceae</taxon>
        <taxon>Parkerioideae</taxon>
        <taxon>Ceratopteris</taxon>
    </lineage>
</organism>
<name>A0A8T2UEY2_CERRI</name>
<accession>A0A8T2UEY2</accession>
<protein>
    <submittedName>
        <fullName evidence="1">Uncharacterized protein</fullName>
    </submittedName>
</protein>